<feature type="region of interest" description="Disordered" evidence="1">
    <location>
        <begin position="152"/>
        <end position="195"/>
    </location>
</feature>
<dbReference type="STRING" id="3641.A0A061F1P7"/>
<dbReference type="Proteomes" id="UP000026915">
    <property type="component" value="Chromosome 5"/>
</dbReference>
<dbReference type="PANTHER" id="PTHR35719:SF5">
    <property type="entry name" value="T6K12.7 PROTEIN"/>
    <property type="match status" value="1"/>
</dbReference>
<reference evidence="3 4" key="1">
    <citation type="journal article" date="2013" name="Genome Biol.">
        <title>The genome sequence of the most widely cultivated cacao type and its use to identify candidate genes regulating pod color.</title>
        <authorList>
            <person name="Motamayor J.C."/>
            <person name="Mockaitis K."/>
            <person name="Schmutz J."/>
            <person name="Haiminen N."/>
            <person name="Iii D.L."/>
            <person name="Cornejo O."/>
            <person name="Findley S.D."/>
            <person name="Zheng P."/>
            <person name="Utro F."/>
            <person name="Royaert S."/>
            <person name="Saski C."/>
            <person name="Jenkins J."/>
            <person name="Podicheti R."/>
            <person name="Zhao M."/>
            <person name="Scheffler B.E."/>
            <person name="Stack J.C."/>
            <person name="Feltus F.A."/>
            <person name="Mustiga G.M."/>
            <person name="Amores F."/>
            <person name="Phillips W."/>
            <person name="Marelli J.P."/>
            <person name="May G.D."/>
            <person name="Shapiro H."/>
            <person name="Ma J."/>
            <person name="Bustamante C.D."/>
            <person name="Schnell R.J."/>
            <person name="Main D."/>
            <person name="Gilbert D."/>
            <person name="Parida L."/>
            <person name="Kuhn D.N."/>
        </authorList>
    </citation>
    <scope>NUCLEOTIDE SEQUENCE [LARGE SCALE GENOMIC DNA]</scope>
    <source>
        <strain evidence="4">cv. Matina 1-6</strain>
    </source>
</reference>
<dbReference type="EMBL" id="CM001883">
    <property type="protein sequence ID" value="EOY10828.1"/>
    <property type="molecule type" value="Genomic_DNA"/>
</dbReference>
<keyword evidence="2" id="KW-0812">Transmembrane</keyword>
<organism evidence="3 4">
    <name type="scientific">Theobroma cacao</name>
    <name type="common">Cacao</name>
    <name type="synonym">Cocoa</name>
    <dbReference type="NCBI Taxonomy" id="3641"/>
    <lineage>
        <taxon>Eukaryota</taxon>
        <taxon>Viridiplantae</taxon>
        <taxon>Streptophyta</taxon>
        <taxon>Embryophyta</taxon>
        <taxon>Tracheophyta</taxon>
        <taxon>Spermatophyta</taxon>
        <taxon>Magnoliopsida</taxon>
        <taxon>eudicotyledons</taxon>
        <taxon>Gunneridae</taxon>
        <taxon>Pentapetalae</taxon>
        <taxon>rosids</taxon>
        <taxon>malvids</taxon>
        <taxon>Malvales</taxon>
        <taxon>Malvaceae</taxon>
        <taxon>Byttnerioideae</taxon>
        <taxon>Theobroma</taxon>
    </lineage>
</organism>
<dbReference type="FunCoup" id="A0A061F1P7">
    <property type="interactions" value="594"/>
</dbReference>
<evidence type="ECO:0000256" key="1">
    <source>
        <dbReference type="SAM" id="MobiDB-lite"/>
    </source>
</evidence>
<dbReference type="eggNOG" id="ENOG502RZ61">
    <property type="taxonomic scope" value="Eukaryota"/>
</dbReference>
<dbReference type="Gramene" id="EOY10828">
    <property type="protein sequence ID" value="EOY10828"/>
    <property type="gene ID" value="TCM_026131"/>
</dbReference>
<dbReference type="InParanoid" id="A0A061F1P7"/>
<sequence length="278" mass="31374">MGTQLIPFLKLAAPPFTSLPLLNLNKTLNTTRSANTNIVRCSSTGSSQTGGQFRFDSQNSDDVDDEFEFSSSRKQRIWWSDFDDYDDVWDLDEDDEFWVFKVFRAFGWMLPAIAISLLLGSGPNAFIMALAVPLGQSALSLVFDKVSRRTSKRWKSTSSPKAKKKHSTRAPKSVRTNKRKQEANRNGGEKATYSSWLNMDGDLHDKGAKRGPKFGGWDQLDDQVETQKRAPSQKGNGLPKQQKKGKFGRIGRVRDTPLLLRVLIAVFPFLGSWTRFLF</sequence>
<dbReference type="PANTHER" id="PTHR35719">
    <property type="entry name" value="OS01G0680600 PROTEIN"/>
    <property type="match status" value="1"/>
</dbReference>
<feature type="compositionally biased region" description="Basic residues" evidence="1">
    <location>
        <begin position="152"/>
        <end position="169"/>
    </location>
</feature>
<name>A0A061F1P7_THECC</name>
<feature type="region of interest" description="Disordered" evidence="1">
    <location>
        <begin position="224"/>
        <end position="249"/>
    </location>
</feature>
<accession>A0A061F1P7</accession>
<keyword evidence="4" id="KW-1185">Reference proteome</keyword>
<evidence type="ECO:0008006" key="5">
    <source>
        <dbReference type="Google" id="ProtNLM"/>
    </source>
</evidence>
<evidence type="ECO:0000313" key="4">
    <source>
        <dbReference type="Proteomes" id="UP000026915"/>
    </source>
</evidence>
<evidence type="ECO:0000256" key="2">
    <source>
        <dbReference type="SAM" id="Phobius"/>
    </source>
</evidence>
<feature type="transmembrane region" description="Helical" evidence="2">
    <location>
        <begin position="102"/>
        <end position="119"/>
    </location>
</feature>
<proteinExistence type="predicted"/>
<keyword evidence="2" id="KW-0472">Membrane</keyword>
<protein>
    <recommendedName>
        <fullName evidence="5">Transmembrane protein</fullName>
    </recommendedName>
</protein>
<feature type="transmembrane region" description="Helical" evidence="2">
    <location>
        <begin position="258"/>
        <end position="276"/>
    </location>
</feature>
<gene>
    <name evidence="3" type="ORF">TCM_026131</name>
</gene>
<dbReference type="HOGENOM" id="CLU_072194_0_0_1"/>
<dbReference type="OMA" id="YSSWLNM"/>
<keyword evidence="2" id="KW-1133">Transmembrane helix</keyword>
<dbReference type="AlphaFoldDB" id="A0A061F1P7"/>
<evidence type="ECO:0000313" key="3">
    <source>
        <dbReference type="EMBL" id="EOY10828.1"/>
    </source>
</evidence>